<comment type="caution">
    <text evidence="1">The sequence shown here is derived from an EMBL/GenBank/DDBJ whole genome shotgun (WGS) entry which is preliminary data.</text>
</comment>
<evidence type="ECO:0000313" key="2">
    <source>
        <dbReference type="Proteomes" id="UP000194857"/>
    </source>
</evidence>
<gene>
    <name evidence="1" type="ORF">CAZ10_37295</name>
</gene>
<protein>
    <submittedName>
        <fullName evidence="1">Uncharacterized protein</fullName>
    </submittedName>
</protein>
<dbReference type="AlphaFoldDB" id="A0A241XEH8"/>
<proteinExistence type="predicted"/>
<dbReference type="RefSeq" id="WP_023464581.1">
    <property type="nucleotide sequence ID" value="NZ_CAADLW010000265.1"/>
</dbReference>
<sequence length="121" mass="14037">MNTALKYAQERWDNALPPDDDGDSEYVTEQVGKLLNCEDGDCVPFHDRKERPFIGPEFTVYGFAGFVPEWLAEVESKECPMTQLLLAVRRGDLELAQRIWFRVFEAALIENAERLVRERRT</sequence>
<dbReference type="EMBL" id="NFFZ01000050">
    <property type="protein sequence ID" value="OTI54534.1"/>
    <property type="molecule type" value="Genomic_DNA"/>
</dbReference>
<evidence type="ECO:0000313" key="1">
    <source>
        <dbReference type="EMBL" id="OTI54534.1"/>
    </source>
</evidence>
<reference evidence="1 2" key="1">
    <citation type="submission" date="2017-05" db="EMBL/GenBank/DDBJ databases">
        <authorList>
            <person name="Song R."/>
            <person name="Chenine A.L."/>
            <person name="Ruprecht R.M."/>
        </authorList>
    </citation>
    <scope>NUCLEOTIDE SEQUENCE [LARGE SCALE GENOMIC DNA]</scope>
    <source>
        <strain evidence="1 2">S567_C10_BS</strain>
    </source>
</reference>
<organism evidence="1 2">
    <name type="scientific">Pseudomonas aeruginosa</name>
    <dbReference type="NCBI Taxonomy" id="287"/>
    <lineage>
        <taxon>Bacteria</taxon>
        <taxon>Pseudomonadati</taxon>
        <taxon>Pseudomonadota</taxon>
        <taxon>Gammaproteobacteria</taxon>
        <taxon>Pseudomonadales</taxon>
        <taxon>Pseudomonadaceae</taxon>
        <taxon>Pseudomonas</taxon>
    </lineage>
</organism>
<name>A0A241XEH8_PSEAI</name>
<dbReference type="Proteomes" id="UP000194857">
    <property type="component" value="Unassembled WGS sequence"/>
</dbReference>
<accession>A0A241XEH8</accession>